<feature type="compositionally biased region" description="Gly residues" evidence="10">
    <location>
        <begin position="551"/>
        <end position="560"/>
    </location>
</feature>
<feature type="transmembrane region" description="Helical" evidence="11">
    <location>
        <begin position="274"/>
        <end position="294"/>
    </location>
</feature>
<evidence type="ECO:0000256" key="1">
    <source>
        <dbReference type="ARBA" id="ARBA00004141"/>
    </source>
</evidence>
<evidence type="ECO:0000256" key="7">
    <source>
        <dbReference type="ARBA" id="ARBA00023136"/>
    </source>
</evidence>
<evidence type="ECO:0000256" key="2">
    <source>
        <dbReference type="ARBA" id="ARBA00022448"/>
    </source>
</evidence>
<reference evidence="13" key="1">
    <citation type="submission" date="2022-06" db="EMBL/GenBank/DDBJ databases">
        <authorList>
            <person name="Berger JAMES D."/>
            <person name="Berger JAMES D."/>
        </authorList>
    </citation>
    <scope>NUCLEOTIDE SEQUENCE [LARGE SCALE GENOMIC DNA]</scope>
</reference>
<evidence type="ECO:0000256" key="10">
    <source>
        <dbReference type="SAM" id="MobiDB-lite"/>
    </source>
</evidence>
<feature type="transmembrane region" description="Helical" evidence="11">
    <location>
        <begin position="12"/>
        <end position="33"/>
    </location>
</feature>
<proteinExistence type="inferred from homology"/>
<keyword evidence="6 9" id="KW-0406">Ion transport</keyword>
<feature type="transmembrane region" description="Helical" evidence="11">
    <location>
        <begin position="53"/>
        <end position="72"/>
    </location>
</feature>
<dbReference type="InterPro" id="IPR006153">
    <property type="entry name" value="Cation/H_exchanger_TM"/>
</dbReference>
<feature type="transmembrane region" description="Helical" evidence="11">
    <location>
        <begin position="309"/>
        <end position="329"/>
    </location>
</feature>
<keyword evidence="3 9" id="KW-0812">Transmembrane</keyword>
<feature type="transmembrane region" description="Helical" evidence="11">
    <location>
        <begin position="152"/>
        <end position="168"/>
    </location>
</feature>
<feature type="region of interest" description="Disordered" evidence="10">
    <location>
        <begin position="544"/>
        <end position="568"/>
    </location>
</feature>
<sequence>MYNPTFWEYLGVVLLFAVFGTVLNFLIIGFMMYALWITDGFGPPQLDFDLKGFLLFSSLIVAVDPVAVLAIFQDIGVELGLYYIVFGESLLNDAVTVVLYDIMDTFTGKKAVTGGEIIVGVVSFFTVSFGGLLIGVVFGIVTCLITRIKSRLNAFTLLLLAYFSYIMADCIGWSGIISMIGCGLIQAAYAFHNLDRSAVTVVRNLTRIVSDICESVIFLFFGIEVVSTKLIWHTGYILWALIWCLAARAIVIFTLTFFVNFFEISGTKISVTQQIVLIYGGLRGAVAFSLAVLISPNKLGQQGEYNRQLIVTTTIFIILFTTGLMGMTIKPLVRLLKIRMEIDKKLSQFDSLNDGILHCTLAGIESIIGYRGYNAMRDIFIRLDERYLRRFLQREPETHDQKMLKVYEKVTLKMHYASMCPSKTESILKNIPDSLKYKFISLNASTMSIPGAFNPLGSMQNLSTLHTVTTPVNLSGPTAGGAHPFKNKISDSVTGSKQQKTHNVSKSLNYPRKTKFIHGQKRQAHFDEAFFDIMKTRNRVLKNHLSSSGGSASGTAGGGASRSHLQMPNKKFEIHVPVIREHSTENYSTDDVVIDSKNFKKFSFDKSPSS</sequence>
<dbReference type="InterPro" id="IPR018422">
    <property type="entry name" value="Cation/H_exchanger_CPA1"/>
</dbReference>
<keyword evidence="4 11" id="KW-1133">Transmembrane helix</keyword>
<keyword evidence="5" id="KW-0915">Sodium</keyword>
<dbReference type="AlphaFoldDB" id="A0AA85IUB6"/>
<dbReference type="GO" id="GO:0015386">
    <property type="term" value="F:potassium:proton antiporter activity"/>
    <property type="evidence" value="ECO:0007669"/>
    <property type="project" value="TreeGrafter"/>
</dbReference>
<feature type="transmembrane region" description="Helical" evidence="11">
    <location>
        <begin position="238"/>
        <end position="262"/>
    </location>
</feature>
<dbReference type="PANTHER" id="PTHR10110:SF126">
    <property type="entry name" value="NA(+)_H(+) EXCHANGER PROTEIN 7"/>
    <property type="match status" value="1"/>
</dbReference>
<dbReference type="InterPro" id="IPR004709">
    <property type="entry name" value="NaH_exchanger"/>
</dbReference>
<evidence type="ECO:0000256" key="9">
    <source>
        <dbReference type="RuleBase" id="RU003722"/>
    </source>
</evidence>
<evidence type="ECO:0000256" key="4">
    <source>
        <dbReference type="ARBA" id="ARBA00022989"/>
    </source>
</evidence>
<accession>A0AA85IUB6</accession>
<organism evidence="13 14">
    <name type="scientific">Trichobilharzia regenti</name>
    <name type="common">Nasal bird schistosome</name>
    <dbReference type="NCBI Taxonomy" id="157069"/>
    <lineage>
        <taxon>Eukaryota</taxon>
        <taxon>Metazoa</taxon>
        <taxon>Spiralia</taxon>
        <taxon>Lophotrochozoa</taxon>
        <taxon>Platyhelminthes</taxon>
        <taxon>Trematoda</taxon>
        <taxon>Digenea</taxon>
        <taxon>Strigeidida</taxon>
        <taxon>Schistosomatoidea</taxon>
        <taxon>Schistosomatidae</taxon>
        <taxon>Trichobilharzia</taxon>
    </lineage>
</organism>
<evidence type="ECO:0000256" key="3">
    <source>
        <dbReference type="ARBA" id="ARBA00022692"/>
    </source>
</evidence>
<feature type="transmembrane region" description="Helical" evidence="11">
    <location>
        <begin position="120"/>
        <end position="145"/>
    </location>
</feature>
<reference evidence="14" key="2">
    <citation type="submission" date="2023-11" db="UniProtKB">
        <authorList>
            <consortium name="WormBaseParasite"/>
        </authorList>
    </citation>
    <scope>IDENTIFICATION</scope>
</reference>
<protein>
    <recommendedName>
        <fullName evidence="9">Sodium/hydrogen exchanger</fullName>
    </recommendedName>
</protein>
<evidence type="ECO:0000259" key="12">
    <source>
        <dbReference type="Pfam" id="PF00999"/>
    </source>
</evidence>
<feature type="transmembrane region" description="Helical" evidence="11">
    <location>
        <begin position="79"/>
        <end position="100"/>
    </location>
</feature>
<keyword evidence="13" id="KW-1185">Reference proteome</keyword>
<evidence type="ECO:0000256" key="5">
    <source>
        <dbReference type="ARBA" id="ARBA00023053"/>
    </source>
</evidence>
<dbReference type="GO" id="GO:0051453">
    <property type="term" value="P:regulation of intracellular pH"/>
    <property type="evidence" value="ECO:0007669"/>
    <property type="project" value="TreeGrafter"/>
</dbReference>
<keyword evidence="2 9" id="KW-0813">Transport</keyword>
<dbReference type="Proteomes" id="UP000050795">
    <property type="component" value="Unassembled WGS sequence"/>
</dbReference>
<evidence type="ECO:0000256" key="6">
    <source>
        <dbReference type="ARBA" id="ARBA00023065"/>
    </source>
</evidence>
<dbReference type="WBParaSite" id="TREG1_110220.1">
    <property type="protein sequence ID" value="TREG1_110220.1"/>
    <property type="gene ID" value="TREG1_110220"/>
</dbReference>
<feature type="transmembrane region" description="Helical" evidence="11">
    <location>
        <begin position="174"/>
        <end position="191"/>
    </location>
</feature>
<evidence type="ECO:0000256" key="8">
    <source>
        <dbReference type="ARBA" id="ARBA00023201"/>
    </source>
</evidence>
<keyword evidence="7 11" id="KW-0472">Membrane</keyword>
<dbReference type="NCBIfam" id="TIGR00840">
    <property type="entry name" value="b_cpa1"/>
    <property type="match status" value="1"/>
</dbReference>
<dbReference type="GO" id="GO:0098719">
    <property type="term" value="P:sodium ion import across plasma membrane"/>
    <property type="evidence" value="ECO:0007669"/>
    <property type="project" value="TreeGrafter"/>
</dbReference>
<dbReference type="Gene3D" id="6.10.140.1330">
    <property type="match status" value="1"/>
</dbReference>
<dbReference type="GO" id="GO:0015385">
    <property type="term" value="F:sodium:proton antiporter activity"/>
    <property type="evidence" value="ECO:0007669"/>
    <property type="project" value="InterPro"/>
</dbReference>
<keyword evidence="9" id="KW-0050">Antiport</keyword>
<evidence type="ECO:0000256" key="11">
    <source>
        <dbReference type="SAM" id="Phobius"/>
    </source>
</evidence>
<dbReference type="GO" id="GO:0005886">
    <property type="term" value="C:plasma membrane"/>
    <property type="evidence" value="ECO:0007669"/>
    <property type="project" value="TreeGrafter"/>
</dbReference>
<feature type="domain" description="Cation/H+ exchanger transmembrane" evidence="12">
    <location>
        <begin position="5"/>
        <end position="334"/>
    </location>
</feature>
<evidence type="ECO:0000313" key="13">
    <source>
        <dbReference type="Proteomes" id="UP000050795"/>
    </source>
</evidence>
<keyword evidence="8 9" id="KW-0739">Sodium transport</keyword>
<dbReference type="Pfam" id="PF00999">
    <property type="entry name" value="Na_H_Exchanger"/>
    <property type="match status" value="1"/>
</dbReference>
<dbReference type="PANTHER" id="PTHR10110">
    <property type="entry name" value="SODIUM/HYDROGEN EXCHANGER"/>
    <property type="match status" value="1"/>
</dbReference>
<name>A0AA85IUB6_TRIRE</name>
<comment type="subcellular location">
    <subcellularLocation>
        <location evidence="1">Membrane</location>
        <topology evidence="1">Multi-pass membrane protein</topology>
    </subcellularLocation>
</comment>
<evidence type="ECO:0000313" key="14">
    <source>
        <dbReference type="WBParaSite" id="TREG1_110220.1"/>
    </source>
</evidence>
<comment type="similarity">
    <text evidence="9">Belongs to the monovalent cation:proton antiporter 1 (CPA1) transporter (TC 2.A.36) family.</text>
</comment>